<dbReference type="Gene3D" id="3.40.50.2000">
    <property type="entry name" value="Glycogen Phosphorylase B"/>
    <property type="match status" value="2"/>
</dbReference>
<keyword evidence="2" id="KW-0808">Transferase</keyword>
<protein>
    <submittedName>
        <fullName evidence="2">Glycosyl transferase</fullName>
    </submittedName>
</protein>
<accession>A0A918R4F6</accession>
<dbReference type="AlphaFoldDB" id="A0A918R4F6"/>
<gene>
    <name evidence="2" type="ORF">GCM10007028_19040</name>
</gene>
<dbReference type="EMBL" id="BMWZ01000004">
    <property type="protein sequence ID" value="GGZ81631.1"/>
    <property type="molecule type" value="Genomic_DNA"/>
</dbReference>
<dbReference type="Proteomes" id="UP000636004">
    <property type="component" value="Unassembled WGS sequence"/>
</dbReference>
<evidence type="ECO:0000313" key="3">
    <source>
        <dbReference type="Proteomes" id="UP000636004"/>
    </source>
</evidence>
<dbReference type="Pfam" id="PF00534">
    <property type="entry name" value="Glycos_transf_1"/>
    <property type="match status" value="1"/>
</dbReference>
<name>A0A918R4F6_9FLAO</name>
<proteinExistence type="predicted"/>
<dbReference type="PANTHER" id="PTHR12526">
    <property type="entry name" value="GLYCOSYLTRANSFERASE"/>
    <property type="match status" value="1"/>
</dbReference>
<dbReference type="CDD" id="cd03811">
    <property type="entry name" value="GT4_GT28_WabH-like"/>
    <property type="match status" value="1"/>
</dbReference>
<organism evidence="2 3">
    <name type="scientific">Algibacter mikhailovii</name>
    <dbReference type="NCBI Taxonomy" id="425498"/>
    <lineage>
        <taxon>Bacteria</taxon>
        <taxon>Pseudomonadati</taxon>
        <taxon>Bacteroidota</taxon>
        <taxon>Flavobacteriia</taxon>
        <taxon>Flavobacteriales</taxon>
        <taxon>Flavobacteriaceae</taxon>
        <taxon>Algibacter</taxon>
    </lineage>
</organism>
<feature type="domain" description="Glycosyl transferase family 1" evidence="1">
    <location>
        <begin position="173"/>
        <end position="335"/>
    </location>
</feature>
<keyword evidence="3" id="KW-1185">Reference proteome</keyword>
<reference evidence="2" key="2">
    <citation type="submission" date="2020-09" db="EMBL/GenBank/DDBJ databases">
        <authorList>
            <person name="Sun Q."/>
            <person name="Kim S."/>
        </authorList>
    </citation>
    <scope>NUCLEOTIDE SEQUENCE</scope>
    <source>
        <strain evidence="2">KCTC 12710</strain>
    </source>
</reference>
<evidence type="ECO:0000259" key="1">
    <source>
        <dbReference type="Pfam" id="PF00534"/>
    </source>
</evidence>
<dbReference type="RefSeq" id="WP_189360561.1">
    <property type="nucleotide sequence ID" value="NZ_BMWZ01000004.1"/>
</dbReference>
<reference evidence="2" key="1">
    <citation type="journal article" date="2014" name="Int. J. Syst. Evol. Microbiol.">
        <title>Complete genome sequence of Corynebacterium casei LMG S-19264T (=DSM 44701T), isolated from a smear-ripened cheese.</title>
        <authorList>
            <consortium name="US DOE Joint Genome Institute (JGI-PGF)"/>
            <person name="Walter F."/>
            <person name="Albersmeier A."/>
            <person name="Kalinowski J."/>
            <person name="Ruckert C."/>
        </authorList>
    </citation>
    <scope>NUCLEOTIDE SEQUENCE</scope>
    <source>
        <strain evidence="2">KCTC 12710</strain>
    </source>
</reference>
<dbReference type="SUPFAM" id="SSF53756">
    <property type="entry name" value="UDP-Glycosyltransferase/glycogen phosphorylase"/>
    <property type="match status" value="1"/>
</dbReference>
<dbReference type="GO" id="GO:0016757">
    <property type="term" value="F:glycosyltransferase activity"/>
    <property type="evidence" value="ECO:0007669"/>
    <property type="project" value="InterPro"/>
</dbReference>
<comment type="caution">
    <text evidence="2">The sequence shown here is derived from an EMBL/GenBank/DDBJ whole genome shotgun (WGS) entry which is preliminary data.</text>
</comment>
<sequence>MKKVCIITTSLGEGGAQRFSGLLSQMLSNLGYNVKIVSTKNIIDYEFSGALFNLEEKLEGRVSIFNKTKILRAYFKKHNFNFIIDNRPRSEFFKEFLLYYYVFKAKNIISIIHSYYLKTYLPNSKCLARVLYFKNANILAVSKEIQNAVVSTYGFKNCIHIYNPIELASITAKANEEIEVEGEYILCYGRIEERVKNFTLLLQAYKISSLSNSNIKLYIIGDGKDVDFLNFKIRELELENYVIHKSYIKNPFPFVKKARFTTLTSRHEGFPLVLIESLSLGTPVVSVNCKSGPKEIIEHEHNGLLVENNSPTELANAFDTFIKNKPLYEFCKKNAVESVGQFSMDNISKAWKKLLD</sequence>
<evidence type="ECO:0000313" key="2">
    <source>
        <dbReference type="EMBL" id="GGZ81631.1"/>
    </source>
</evidence>
<dbReference type="PANTHER" id="PTHR12526:SF630">
    <property type="entry name" value="GLYCOSYLTRANSFERASE"/>
    <property type="match status" value="1"/>
</dbReference>
<dbReference type="InterPro" id="IPR001296">
    <property type="entry name" value="Glyco_trans_1"/>
</dbReference>